<dbReference type="AlphaFoldDB" id="A0AAN4Z7L6"/>
<name>A0AAN4Z7L6_9BILA</name>
<feature type="non-terminal residue" evidence="1">
    <location>
        <position position="1"/>
    </location>
</feature>
<evidence type="ECO:0000313" key="2">
    <source>
        <dbReference type="Proteomes" id="UP001328107"/>
    </source>
</evidence>
<dbReference type="Proteomes" id="UP001328107">
    <property type="component" value="Unassembled WGS sequence"/>
</dbReference>
<keyword evidence="2" id="KW-1185">Reference proteome</keyword>
<sequence>SPGESLLADDITSVLVTEDMQELRQIRCCETRHRLLSSVHNDIVETTLAGIPAYAPHDIASPPAGNGSL</sequence>
<reference evidence="2" key="1">
    <citation type="submission" date="2022-10" db="EMBL/GenBank/DDBJ databases">
        <title>Genome assembly of Pristionchus species.</title>
        <authorList>
            <person name="Yoshida K."/>
            <person name="Sommer R.J."/>
        </authorList>
    </citation>
    <scope>NUCLEOTIDE SEQUENCE [LARGE SCALE GENOMIC DNA]</scope>
    <source>
        <strain evidence="2">RS5460</strain>
    </source>
</reference>
<evidence type="ECO:0000313" key="1">
    <source>
        <dbReference type="EMBL" id="GMR35903.1"/>
    </source>
</evidence>
<dbReference type="EMBL" id="BTRK01000002">
    <property type="protein sequence ID" value="GMR35903.1"/>
    <property type="molecule type" value="Genomic_DNA"/>
</dbReference>
<proteinExistence type="predicted"/>
<gene>
    <name evidence="1" type="ORF">PMAYCL1PPCAC_06098</name>
</gene>
<comment type="caution">
    <text evidence="1">The sequence shown here is derived from an EMBL/GenBank/DDBJ whole genome shotgun (WGS) entry which is preliminary data.</text>
</comment>
<feature type="non-terminal residue" evidence="1">
    <location>
        <position position="69"/>
    </location>
</feature>
<organism evidence="1 2">
    <name type="scientific">Pristionchus mayeri</name>
    <dbReference type="NCBI Taxonomy" id="1317129"/>
    <lineage>
        <taxon>Eukaryota</taxon>
        <taxon>Metazoa</taxon>
        <taxon>Ecdysozoa</taxon>
        <taxon>Nematoda</taxon>
        <taxon>Chromadorea</taxon>
        <taxon>Rhabditida</taxon>
        <taxon>Rhabditina</taxon>
        <taxon>Diplogasteromorpha</taxon>
        <taxon>Diplogasteroidea</taxon>
        <taxon>Neodiplogasteridae</taxon>
        <taxon>Pristionchus</taxon>
    </lineage>
</organism>
<protein>
    <submittedName>
        <fullName evidence="1">Uncharacterized protein</fullName>
    </submittedName>
</protein>
<accession>A0AAN4Z7L6</accession>